<sequence length="324" mass="36247">MVGIPAGRIPERRFPDSEAKEMAGSSLPRRALGRRLRGYRVRAEKSQLIAAGLHIELSPQSIGRMEDGQKVKICTSQIRDLLDLYRIPNPSDDRDEIFLPWKEVKDQALAAKLAGTTKGWWQAYTDQYEPHFDHYVGLEAAATHLTTHQVVLLPGLLQTAGYRRAISLARDSGLSPAALERRLELVAHRRVRLKDPGFRVDILLSEGVLRHTPGGRSVLADQLEHILELIGSQPNVSIRVLPMDAGSHLGLLVQSFTLFEFPPLASHLVEPPVIFVEGYEGGLYLEQSETIDRHRRAITDIQRVALTEVDTKQLVQKIAKEYGV</sequence>
<feature type="domain" description="DUF5753" evidence="2">
    <location>
        <begin position="133"/>
        <end position="316"/>
    </location>
</feature>
<reference evidence="3 4" key="2">
    <citation type="journal article" date="2016" name="Genome Announc.">
        <title>Draft Genome Sequence of Erythromycin- and Oxytetracycline-Sensitive Nocardia seriolae Strain U-1 (NBRC 110359).</title>
        <authorList>
            <person name="Imajoh M."/>
            <person name="Sukeda M."/>
            <person name="Shimizu M."/>
            <person name="Yamane J."/>
            <person name="Ohnishi K."/>
            <person name="Oshima S."/>
        </authorList>
    </citation>
    <scope>NUCLEOTIDE SEQUENCE [LARGE SCALE GENOMIC DNA]</scope>
    <source>
        <strain evidence="3 4">U-1</strain>
    </source>
</reference>
<keyword evidence="4" id="KW-1185">Reference proteome</keyword>
<evidence type="ECO:0000313" key="3">
    <source>
        <dbReference type="EMBL" id="GAP32965.1"/>
    </source>
</evidence>
<feature type="region of interest" description="Disordered" evidence="1">
    <location>
        <begin position="1"/>
        <end position="26"/>
    </location>
</feature>
<comment type="caution">
    <text evidence="3">The sequence shown here is derived from an EMBL/GenBank/DDBJ whole genome shotgun (WGS) entry which is preliminary data.</text>
</comment>
<protein>
    <recommendedName>
        <fullName evidence="2">DUF5753 domain-containing protein</fullName>
    </recommendedName>
</protein>
<dbReference type="EMBL" id="BBYQ01000195">
    <property type="protein sequence ID" value="GAP32965.1"/>
    <property type="molecule type" value="Genomic_DNA"/>
</dbReference>
<feature type="compositionally biased region" description="Basic and acidic residues" evidence="1">
    <location>
        <begin position="9"/>
        <end position="21"/>
    </location>
</feature>
<dbReference type="InterPro" id="IPR043917">
    <property type="entry name" value="DUF5753"/>
</dbReference>
<dbReference type="Proteomes" id="UP000037179">
    <property type="component" value="Unassembled WGS sequence"/>
</dbReference>
<accession>A0ABC9Z5X1</accession>
<dbReference type="Pfam" id="PF19054">
    <property type="entry name" value="DUF5753"/>
    <property type="match status" value="1"/>
</dbReference>
<reference evidence="4" key="1">
    <citation type="submission" date="2015-07" db="EMBL/GenBank/DDBJ databases">
        <title>Nocardia seriolae U-1 whole genome shotgun sequence.</title>
        <authorList>
            <person name="Imajoh M."/>
            <person name="Fukumoto Y."/>
            <person name="Sukeda M."/>
            <person name="Yamane J."/>
            <person name="Yamasaki K."/>
            <person name="Shimizu M."/>
            <person name="Ohnishi K."/>
            <person name="Oshima S."/>
        </authorList>
    </citation>
    <scope>NUCLEOTIDE SEQUENCE [LARGE SCALE GENOMIC DNA]</scope>
    <source>
        <strain evidence="4">U-1</strain>
    </source>
</reference>
<evidence type="ECO:0000256" key="1">
    <source>
        <dbReference type="SAM" id="MobiDB-lite"/>
    </source>
</evidence>
<proteinExistence type="predicted"/>
<evidence type="ECO:0000259" key="2">
    <source>
        <dbReference type="Pfam" id="PF19054"/>
    </source>
</evidence>
<gene>
    <name evidence="3" type="ORF">NSK11_contig00195-0005</name>
</gene>
<dbReference type="AlphaFoldDB" id="A0ABC9Z5X1"/>
<organism evidence="3 4">
    <name type="scientific">Nocardia seriolae</name>
    <dbReference type="NCBI Taxonomy" id="37332"/>
    <lineage>
        <taxon>Bacteria</taxon>
        <taxon>Bacillati</taxon>
        <taxon>Actinomycetota</taxon>
        <taxon>Actinomycetes</taxon>
        <taxon>Mycobacteriales</taxon>
        <taxon>Nocardiaceae</taxon>
        <taxon>Nocardia</taxon>
    </lineage>
</organism>
<name>A0ABC9Z5X1_9NOCA</name>
<evidence type="ECO:0000313" key="4">
    <source>
        <dbReference type="Proteomes" id="UP000037179"/>
    </source>
</evidence>